<accession>A0A6C0EP82</accession>
<protein>
    <submittedName>
        <fullName evidence="3">Uncharacterized protein</fullName>
    </submittedName>
</protein>
<keyword evidence="1" id="KW-0175">Coiled coil</keyword>
<name>A0A6C0EP82_9ZZZZ</name>
<proteinExistence type="predicted"/>
<dbReference type="EMBL" id="MN738902">
    <property type="protein sequence ID" value="QHT30471.1"/>
    <property type="molecule type" value="Genomic_DNA"/>
</dbReference>
<evidence type="ECO:0000256" key="1">
    <source>
        <dbReference type="SAM" id="Coils"/>
    </source>
</evidence>
<evidence type="ECO:0000256" key="2">
    <source>
        <dbReference type="SAM" id="MobiDB-lite"/>
    </source>
</evidence>
<evidence type="ECO:0000313" key="3">
    <source>
        <dbReference type="EMBL" id="QHT30471.1"/>
    </source>
</evidence>
<reference evidence="3" key="1">
    <citation type="journal article" date="2020" name="Nature">
        <title>Giant virus diversity and host interactions through global metagenomics.</title>
        <authorList>
            <person name="Schulz F."/>
            <person name="Roux S."/>
            <person name="Paez-Espino D."/>
            <person name="Jungbluth S."/>
            <person name="Walsh D.A."/>
            <person name="Denef V.J."/>
            <person name="McMahon K.D."/>
            <person name="Konstantinidis K.T."/>
            <person name="Eloe-Fadrosh E.A."/>
            <person name="Kyrpides N.C."/>
            <person name="Woyke T."/>
        </authorList>
    </citation>
    <scope>NUCLEOTIDE SEQUENCE</scope>
    <source>
        <strain evidence="3">GVMAG-M-3300009151-35</strain>
    </source>
</reference>
<feature type="coiled-coil region" evidence="1">
    <location>
        <begin position="108"/>
        <end position="135"/>
    </location>
</feature>
<dbReference type="AlphaFoldDB" id="A0A6C0EP82"/>
<organism evidence="3">
    <name type="scientific">viral metagenome</name>
    <dbReference type="NCBI Taxonomy" id="1070528"/>
    <lineage>
        <taxon>unclassified sequences</taxon>
        <taxon>metagenomes</taxon>
        <taxon>organismal metagenomes</taxon>
    </lineage>
</organism>
<feature type="region of interest" description="Disordered" evidence="2">
    <location>
        <begin position="1"/>
        <end position="38"/>
    </location>
</feature>
<sequence length="144" mass="16858">MTSSQQLYQQPLQQQQQQYQQPLQPQQPQQQPQLTAQQQLEQQQLEQHYTQIYAKLTEMISTPNGKFYMDRFQLLPLLQTKDAIPREKMASFFKHLLAYTYTATAAEIANHEEINKQLEEIKATLKKLIKEEKQVEEPAVAVPS</sequence>
<dbReference type="SUPFAM" id="SSF81995">
    <property type="entry name" value="beta-sandwich domain of Sec23/24"/>
    <property type="match status" value="1"/>
</dbReference>